<reference evidence="1 2" key="1">
    <citation type="journal article" date="2019" name="G3 (Bethesda)">
        <title>Sequencing of a Wild Apple (Malus baccata) Genome Unravels the Differences Between Cultivated and Wild Apple Species Regarding Disease Resistance and Cold Tolerance.</title>
        <authorList>
            <person name="Chen X."/>
        </authorList>
    </citation>
    <scope>NUCLEOTIDE SEQUENCE [LARGE SCALE GENOMIC DNA]</scope>
    <source>
        <strain evidence="2">cv. Shandingzi</strain>
        <tissue evidence="1">Leaves</tissue>
    </source>
</reference>
<keyword evidence="2" id="KW-1185">Reference proteome</keyword>
<dbReference type="EMBL" id="VIEB01000655">
    <property type="protein sequence ID" value="TQD84031.1"/>
    <property type="molecule type" value="Genomic_DNA"/>
</dbReference>
<dbReference type="Proteomes" id="UP000315295">
    <property type="component" value="Unassembled WGS sequence"/>
</dbReference>
<sequence>MGQMTLLHWKGTPPALLRCVFPSLSKISPRRPRQVSNIRWRNSLRVSAWRAAGLRSRLASRCDPVAEATLGF</sequence>
<name>A0A540LC38_MALBA</name>
<accession>A0A540LC38</accession>
<organism evidence="1 2">
    <name type="scientific">Malus baccata</name>
    <name type="common">Siberian crab apple</name>
    <name type="synonym">Pyrus baccata</name>
    <dbReference type="NCBI Taxonomy" id="106549"/>
    <lineage>
        <taxon>Eukaryota</taxon>
        <taxon>Viridiplantae</taxon>
        <taxon>Streptophyta</taxon>
        <taxon>Embryophyta</taxon>
        <taxon>Tracheophyta</taxon>
        <taxon>Spermatophyta</taxon>
        <taxon>Magnoliopsida</taxon>
        <taxon>eudicotyledons</taxon>
        <taxon>Gunneridae</taxon>
        <taxon>Pentapetalae</taxon>
        <taxon>rosids</taxon>
        <taxon>fabids</taxon>
        <taxon>Rosales</taxon>
        <taxon>Rosaceae</taxon>
        <taxon>Amygdaloideae</taxon>
        <taxon>Maleae</taxon>
        <taxon>Malus</taxon>
    </lineage>
</organism>
<evidence type="ECO:0000313" key="2">
    <source>
        <dbReference type="Proteomes" id="UP000315295"/>
    </source>
</evidence>
<dbReference type="AlphaFoldDB" id="A0A540LC38"/>
<gene>
    <name evidence="1" type="ORF">C1H46_030414</name>
</gene>
<comment type="caution">
    <text evidence="1">The sequence shown here is derived from an EMBL/GenBank/DDBJ whole genome shotgun (WGS) entry which is preliminary data.</text>
</comment>
<proteinExistence type="predicted"/>
<protein>
    <submittedName>
        <fullName evidence="1">Uncharacterized protein</fullName>
    </submittedName>
</protein>
<evidence type="ECO:0000313" key="1">
    <source>
        <dbReference type="EMBL" id="TQD84031.1"/>
    </source>
</evidence>